<dbReference type="AlphaFoldDB" id="A0A179H7M5"/>
<name>A0A179H7M5_PURLI</name>
<comment type="caution">
    <text evidence="1">The sequence shown here is derived from an EMBL/GenBank/DDBJ whole genome shotgun (WGS) entry which is preliminary data.</text>
</comment>
<organism evidence="1 2">
    <name type="scientific">Purpureocillium lilacinum</name>
    <name type="common">Paecilomyces lilacinus</name>
    <dbReference type="NCBI Taxonomy" id="33203"/>
    <lineage>
        <taxon>Eukaryota</taxon>
        <taxon>Fungi</taxon>
        <taxon>Dikarya</taxon>
        <taxon>Ascomycota</taxon>
        <taxon>Pezizomycotina</taxon>
        <taxon>Sordariomycetes</taxon>
        <taxon>Hypocreomycetidae</taxon>
        <taxon>Hypocreales</taxon>
        <taxon>Ophiocordycipitaceae</taxon>
        <taxon>Purpureocillium</taxon>
    </lineage>
</organism>
<evidence type="ECO:0000313" key="1">
    <source>
        <dbReference type="EMBL" id="OAQ85543.1"/>
    </source>
</evidence>
<gene>
    <name evidence="1" type="ORF">VFPFJ_07932</name>
</gene>
<dbReference type="Proteomes" id="UP000078340">
    <property type="component" value="Unassembled WGS sequence"/>
</dbReference>
<dbReference type="EMBL" id="LSBI01000007">
    <property type="protein sequence ID" value="OAQ85543.1"/>
    <property type="molecule type" value="Genomic_DNA"/>
</dbReference>
<reference evidence="1 2" key="1">
    <citation type="submission" date="2016-02" db="EMBL/GenBank/DDBJ databases">
        <title>Biosynthesis of antibiotic leucinostatins and their inhibition on Phytophthora in bio-control Purpureocillium lilacinum.</title>
        <authorList>
            <person name="Wang G."/>
            <person name="Liu Z."/>
            <person name="Lin R."/>
            <person name="Li E."/>
            <person name="Mao Z."/>
            <person name="Ling J."/>
            <person name="Yin W."/>
            <person name="Xie B."/>
        </authorList>
    </citation>
    <scope>NUCLEOTIDE SEQUENCE [LARGE SCALE GENOMIC DNA]</scope>
    <source>
        <strain evidence="1">PLFJ-1</strain>
    </source>
</reference>
<evidence type="ECO:0000313" key="2">
    <source>
        <dbReference type="Proteomes" id="UP000078340"/>
    </source>
</evidence>
<sequence length="296" mass="31995">MRCDATRCDAMPPPCWFRARGPQSQFSRLASGPTGTAVGAAALGRSVVELAFAAASMLVLGHAGVRRHGTAGRHAGDERLTAVPQHGMTASVARTVPTARVSASASVLASHRLAPAGCLCERVRVYVRWPVLSHDAHARVWDLACVECVSRSHDPTHSALTGPFRFTCTGWRRTNTAAQFSADDQLLVNWLVLLGPGSTAHALDVGTLSGNMLGGEPHYISPTRLERELHCRPVWPRTTPQARRPISFAGNSGPLAGVGRRTLDLQMLERPLWQPPMRLHHDPARVIPSTTPFPCR</sequence>
<accession>A0A179H7M5</accession>
<protein>
    <submittedName>
        <fullName evidence="1">Uncharacterized protein</fullName>
    </submittedName>
</protein>
<proteinExistence type="predicted"/>